<evidence type="ECO:0000256" key="1">
    <source>
        <dbReference type="ARBA" id="ARBA00004651"/>
    </source>
</evidence>
<dbReference type="GO" id="GO:0005886">
    <property type="term" value="C:plasma membrane"/>
    <property type="evidence" value="ECO:0007669"/>
    <property type="project" value="UniProtKB-SubCell"/>
</dbReference>
<comment type="caution">
    <text evidence="12">The sequence shown here is derived from an EMBL/GenBank/DDBJ whole genome shotgun (WGS) entry which is preliminary data.</text>
</comment>
<evidence type="ECO:0000313" key="13">
    <source>
        <dbReference type="Proteomes" id="UP001306508"/>
    </source>
</evidence>
<evidence type="ECO:0000256" key="8">
    <source>
        <dbReference type="ARBA" id="ARBA00037472"/>
    </source>
</evidence>
<evidence type="ECO:0000256" key="2">
    <source>
        <dbReference type="ARBA" id="ARBA00009969"/>
    </source>
</evidence>
<evidence type="ECO:0000256" key="6">
    <source>
        <dbReference type="ARBA" id="ARBA00023055"/>
    </source>
</evidence>
<dbReference type="PANTHER" id="PTHR31465:SF9">
    <property type="entry name" value="SPHINGOID LONG-CHAIN BASE TRANSPORTER RSB1"/>
    <property type="match status" value="1"/>
</dbReference>
<feature type="transmembrane region" description="Helical" evidence="11">
    <location>
        <begin position="61"/>
        <end position="79"/>
    </location>
</feature>
<feature type="transmembrane region" description="Helical" evidence="11">
    <location>
        <begin position="94"/>
        <end position="114"/>
    </location>
</feature>
<dbReference type="GO" id="GO:0000324">
    <property type="term" value="C:fungal-type vacuole"/>
    <property type="evidence" value="ECO:0007669"/>
    <property type="project" value="TreeGrafter"/>
</dbReference>
<dbReference type="EMBL" id="JAWIZZ010000006">
    <property type="protein sequence ID" value="KAK5782184.1"/>
    <property type="molecule type" value="Genomic_DNA"/>
</dbReference>
<proteinExistence type="inferred from homology"/>
<keyword evidence="6" id="KW-0813">Transport</keyword>
<evidence type="ECO:0000256" key="7">
    <source>
        <dbReference type="ARBA" id="ARBA00023136"/>
    </source>
</evidence>
<keyword evidence="5 11" id="KW-1133">Transmembrane helix</keyword>
<feature type="transmembrane region" description="Helical" evidence="11">
    <location>
        <begin position="135"/>
        <end position="154"/>
    </location>
</feature>
<comment type="subcellular location">
    <subcellularLocation>
        <location evidence="1">Cell membrane</location>
        <topology evidence="1">Multi-pass membrane protein</topology>
    </subcellularLocation>
</comment>
<feature type="transmembrane region" description="Helical" evidence="11">
    <location>
        <begin position="174"/>
        <end position="197"/>
    </location>
</feature>
<evidence type="ECO:0000256" key="11">
    <source>
        <dbReference type="SAM" id="Phobius"/>
    </source>
</evidence>
<feature type="compositionally biased region" description="Basic residues" evidence="10">
    <location>
        <begin position="392"/>
        <end position="401"/>
    </location>
</feature>
<dbReference type="AlphaFoldDB" id="A0AAN7WNM1"/>
<dbReference type="Pfam" id="PF04479">
    <property type="entry name" value="RTA1"/>
    <property type="match status" value="1"/>
</dbReference>
<dbReference type="PANTHER" id="PTHR31465">
    <property type="entry name" value="PROTEIN RTA1-RELATED"/>
    <property type="match status" value="1"/>
</dbReference>
<accession>A0AAN7WNM1</accession>
<keyword evidence="7 11" id="KW-0472">Membrane</keyword>
<organism evidence="12 13">
    <name type="scientific">Arxiozyma heterogenica</name>
    <dbReference type="NCBI Taxonomy" id="278026"/>
    <lineage>
        <taxon>Eukaryota</taxon>
        <taxon>Fungi</taxon>
        <taxon>Dikarya</taxon>
        <taxon>Ascomycota</taxon>
        <taxon>Saccharomycotina</taxon>
        <taxon>Saccharomycetes</taxon>
        <taxon>Saccharomycetales</taxon>
        <taxon>Saccharomycetaceae</taxon>
        <taxon>Arxiozyma</taxon>
    </lineage>
</organism>
<comment type="similarity">
    <text evidence="2">Belongs to the lipid-translocating exporter (LTE) (TC 9.A.26.1) family.</text>
</comment>
<keyword evidence="13" id="KW-1185">Reference proteome</keyword>
<sequence>MSSYYFNSTNITTALINQTVDGASLSLYAGMTPNFRFNTCMVVIWGILLAAHIIQLIYKQYWFSIAFICTGILEILGYIGRTWSHHDTTLMDPFLLNMICLTIAPVFTMGGLYYQMAKLVEIYGHKFSIIKSPMLYSYIFIASDIISLAIQAAGGGTAGMAVTDGTSTHQGDSIFVAGLAVQVASMVIFLILWFYFLHAAFIGTRLKHLNQNPRKLYSRSIWTLTQQDIDYMYVKRYHNLRLEPDRWQFRYFTLAMSFAVLTIFTRCVYRLCELAEGWSGYLITHEWYFIILDALMIALATVTMTIFHPGYAFLGRTTSIPIGTEKGRASRKRNSKWFNFKRNKKSNNSDVVDGYDLEIGDFESSSGTDEDNTIEDEKRYSVPKVNDESNRKSRKNKWVFW</sequence>
<evidence type="ECO:0000256" key="4">
    <source>
        <dbReference type="ARBA" id="ARBA00022692"/>
    </source>
</evidence>
<comment type="function">
    <text evidence="8">Catalyzes the ATP-dependent translocation of sphingoid long-chain bases (LCBs) from the cytoplasmic site toward the extracytoplasmic side of the membrane (flip-flop). Involved in the establishment of the functional lipid asymmetry of the plasma membrane. Regulates intracellular levels of LCBs, sphingolipid precursors that are growth inhibitory at increased levels.</text>
</comment>
<evidence type="ECO:0000256" key="10">
    <source>
        <dbReference type="SAM" id="MobiDB-lite"/>
    </source>
</evidence>
<keyword evidence="4 11" id="KW-0812">Transmembrane</keyword>
<feature type="transmembrane region" description="Helical" evidence="11">
    <location>
        <begin position="287"/>
        <end position="307"/>
    </location>
</feature>
<name>A0AAN7WNM1_9SACH</name>
<feature type="transmembrane region" description="Helical" evidence="11">
    <location>
        <begin position="251"/>
        <end position="271"/>
    </location>
</feature>
<dbReference type="Proteomes" id="UP001306508">
    <property type="component" value="Unassembled WGS sequence"/>
</dbReference>
<feature type="transmembrane region" description="Helical" evidence="11">
    <location>
        <begin position="35"/>
        <end position="54"/>
    </location>
</feature>
<gene>
    <name evidence="12" type="ORF">RI543_000112</name>
</gene>
<dbReference type="InterPro" id="IPR007568">
    <property type="entry name" value="RTA1"/>
</dbReference>
<feature type="compositionally biased region" description="Basic and acidic residues" evidence="10">
    <location>
        <begin position="375"/>
        <end position="391"/>
    </location>
</feature>
<evidence type="ECO:0000256" key="5">
    <source>
        <dbReference type="ARBA" id="ARBA00022989"/>
    </source>
</evidence>
<keyword evidence="3" id="KW-1003">Cell membrane</keyword>
<evidence type="ECO:0000313" key="12">
    <source>
        <dbReference type="EMBL" id="KAK5782184.1"/>
    </source>
</evidence>
<evidence type="ECO:0000256" key="9">
    <source>
        <dbReference type="ARBA" id="ARBA00041117"/>
    </source>
</evidence>
<reference evidence="13" key="1">
    <citation type="submission" date="2023-07" db="EMBL/GenBank/DDBJ databases">
        <title>A draft genome of Kazachstania heterogenica Y-27499.</title>
        <authorList>
            <person name="Donic C."/>
            <person name="Kralova J.S."/>
            <person name="Fidel L."/>
            <person name="Ben-Dor S."/>
            <person name="Jung S."/>
        </authorList>
    </citation>
    <scope>NUCLEOTIDE SEQUENCE [LARGE SCALE GENOMIC DNA]</scope>
    <source>
        <strain evidence="13">Y27499</strain>
    </source>
</reference>
<protein>
    <recommendedName>
        <fullName evidence="9">Sphingoid long-chain base transporter RSB1</fullName>
    </recommendedName>
</protein>
<evidence type="ECO:0000256" key="3">
    <source>
        <dbReference type="ARBA" id="ARBA00022475"/>
    </source>
</evidence>
<feature type="region of interest" description="Disordered" evidence="10">
    <location>
        <begin position="362"/>
        <end position="401"/>
    </location>
</feature>
<keyword evidence="6" id="KW-0445">Lipid transport</keyword>
<dbReference type="GO" id="GO:0006869">
    <property type="term" value="P:lipid transport"/>
    <property type="evidence" value="ECO:0007669"/>
    <property type="project" value="UniProtKB-KW"/>
</dbReference>